<dbReference type="EMBL" id="JBHRTR010000028">
    <property type="protein sequence ID" value="MFC3228892.1"/>
    <property type="molecule type" value="Genomic_DNA"/>
</dbReference>
<evidence type="ECO:0000256" key="5">
    <source>
        <dbReference type="SAM" id="MobiDB-lite"/>
    </source>
</evidence>
<dbReference type="RefSeq" id="WP_379902435.1">
    <property type="nucleotide sequence ID" value="NZ_JBHRTR010000028.1"/>
</dbReference>
<feature type="compositionally biased region" description="Low complexity" evidence="5">
    <location>
        <begin position="198"/>
        <end position="208"/>
    </location>
</feature>
<evidence type="ECO:0000256" key="2">
    <source>
        <dbReference type="ARBA" id="ARBA00023125"/>
    </source>
</evidence>
<evidence type="ECO:0000256" key="4">
    <source>
        <dbReference type="PROSITE-ProRule" id="PRU00335"/>
    </source>
</evidence>
<feature type="compositionally biased region" description="Low complexity" evidence="5">
    <location>
        <begin position="216"/>
        <end position="231"/>
    </location>
</feature>
<evidence type="ECO:0000313" key="8">
    <source>
        <dbReference type="Proteomes" id="UP001595528"/>
    </source>
</evidence>
<proteinExistence type="predicted"/>
<feature type="region of interest" description="Disordered" evidence="5">
    <location>
        <begin position="198"/>
        <end position="239"/>
    </location>
</feature>
<keyword evidence="1" id="KW-0805">Transcription regulation</keyword>
<evidence type="ECO:0000259" key="6">
    <source>
        <dbReference type="PROSITE" id="PS50977"/>
    </source>
</evidence>
<dbReference type="InterPro" id="IPR011075">
    <property type="entry name" value="TetR_C"/>
</dbReference>
<dbReference type="InterPro" id="IPR036271">
    <property type="entry name" value="Tet_transcr_reg_TetR-rel_C_sf"/>
</dbReference>
<organism evidence="7 8">
    <name type="scientific">Marinibaculum pumilum</name>
    <dbReference type="NCBI Taxonomy" id="1766165"/>
    <lineage>
        <taxon>Bacteria</taxon>
        <taxon>Pseudomonadati</taxon>
        <taxon>Pseudomonadota</taxon>
        <taxon>Alphaproteobacteria</taxon>
        <taxon>Rhodospirillales</taxon>
        <taxon>Rhodospirillaceae</taxon>
        <taxon>Marinibaculum</taxon>
    </lineage>
</organism>
<dbReference type="Pfam" id="PF00440">
    <property type="entry name" value="TetR_N"/>
    <property type="match status" value="1"/>
</dbReference>
<dbReference type="InterPro" id="IPR001647">
    <property type="entry name" value="HTH_TetR"/>
</dbReference>
<dbReference type="PANTHER" id="PTHR47506:SF6">
    <property type="entry name" value="HTH-TYPE TRANSCRIPTIONAL REPRESSOR NEMR"/>
    <property type="match status" value="1"/>
</dbReference>
<dbReference type="Gene3D" id="1.10.10.60">
    <property type="entry name" value="Homeodomain-like"/>
    <property type="match status" value="1"/>
</dbReference>
<dbReference type="SUPFAM" id="SSF48498">
    <property type="entry name" value="Tetracyclin repressor-like, C-terminal domain"/>
    <property type="match status" value="1"/>
</dbReference>
<dbReference type="PROSITE" id="PS50977">
    <property type="entry name" value="HTH_TETR_2"/>
    <property type="match status" value="1"/>
</dbReference>
<dbReference type="PANTHER" id="PTHR47506">
    <property type="entry name" value="TRANSCRIPTIONAL REGULATORY PROTEIN"/>
    <property type="match status" value="1"/>
</dbReference>
<sequence length="239" mass="25281">MSKGANTRETIIGEALSQAVELGLEGVTLGVLASRLNLSKSGLFAHFKSKEALQIAVLEAAVDRFRAQVATPAFAKPKGRGRVAALFEHWLAWLDGGEAAPGCLFVTAAQEYVQRPGPVRDLLVRSQVEWHGALRWATAQAMTQGDFRKDLDPDLFVFQMIGIALGYQHMQKLMNDPEALGRAHAAFDRLLADAAPAAAASAGSAPDSSPIPPNQAVPGQAAPGQAAPARAPQHETSDS</sequence>
<dbReference type="SUPFAM" id="SSF46689">
    <property type="entry name" value="Homeodomain-like"/>
    <property type="match status" value="1"/>
</dbReference>
<dbReference type="Pfam" id="PF16925">
    <property type="entry name" value="TetR_C_13"/>
    <property type="match status" value="1"/>
</dbReference>
<gene>
    <name evidence="7" type="ORF">ACFOGJ_16725</name>
</gene>
<evidence type="ECO:0000256" key="1">
    <source>
        <dbReference type="ARBA" id="ARBA00023015"/>
    </source>
</evidence>
<comment type="caution">
    <text evidence="7">The sequence shown here is derived from an EMBL/GenBank/DDBJ whole genome shotgun (WGS) entry which is preliminary data.</text>
</comment>
<evidence type="ECO:0000256" key="3">
    <source>
        <dbReference type="ARBA" id="ARBA00023163"/>
    </source>
</evidence>
<dbReference type="Gene3D" id="1.10.357.10">
    <property type="entry name" value="Tetracycline Repressor, domain 2"/>
    <property type="match status" value="1"/>
</dbReference>
<reference evidence="8" key="1">
    <citation type="journal article" date="2019" name="Int. J. Syst. Evol. Microbiol.">
        <title>The Global Catalogue of Microorganisms (GCM) 10K type strain sequencing project: providing services to taxonomists for standard genome sequencing and annotation.</title>
        <authorList>
            <consortium name="The Broad Institute Genomics Platform"/>
            <consortium name="The Broad Institute Genome Sequencing Center for Infectious Disease"/>
            <person name="Wu L."/>
            <person name="Ma J."/>
        </authorList>
    </citation>
    <scope>NUCLEOTIDE SEQUENCE [LARGE SCALE GENOMIC DNA]</scope>
    <source>
        <strain evidence="8">KCTC 42964</strain>
    </source>
</reference>
<name>A0ABV7L2S1_9PROT</name>
<dbReference type="Proteomes" id="UP001595528">
    <property type="component" value="Unassembled WGS sequence"/>
</dbReference>
<feature type="DNA-binding region" description="H-T-H motif" evidence="4">
    <location>
        <begin position="28"/>
        <end position="47"/>
    </location>
</feature>
<accession>A0ABV7L2S1</accession>
<evidence type="ECO:0000313" key="7">
    <source>
        <dbReference type="EMBL" id="MFC3228892.1"/>
    </source>
</evidence>
<keyword evidence="8" id="KW-1185">Reference proteome</keyword>
<keyword evidence="2 4" id="KW-0238">DNA-binding</keyword>
<protein>
    <submittedName>
        <fullName evidence="7">TetR/AcrR family transcriptional regulator</fullName>
    </submittedName>
</protein>
<feature type="domain" description="HTH tetR-type" evidence="6">
    <location>
        <begin position="5"/>
        <end position="65"/>
    </location>
</feature>
<keyword evidence="3" id="KW-0804">Transcription</keyword>
<dbReference type="InterPro" id="IPR009057">
    <property type="entry name" value="Homeodomain-like_sf"/>
</dbReference>